<keyword evidence="5 7" id="KW-1133">Transmembrane helix</keyword>
<dbReference type="Proteomes" id="UP000437748">
    <property type="component" value="Unassembled WGS sequence"/>
</dbReference>
<dbReference type="InterPro" id="IPR032808">
    <property type="entry name" value="DoxX"/>
</dbReference>
<evidence type="ECO:0000256" key="4">
    <source>
        <dbReference type="ARBA" id="ARBA00022692"/>
    </source>
</evidence>
<dbReference type="EMBL" id="WFLM01000003">
    <property type="protein sequence ID" value="KAB8038765.1"/>
    <property type="molecule type" value="Genomic_DNA"/>
</dbReference>
<comment type="caution">
    <text evidence="8">The sequence shown here is derived from an EMBL/GenBank/DDBJ whole genome shotgun (WGS) entry which is preliminary data.</text>
</comment>
<organism evidence="8 9">
    <name type="scientific">Silvanigrella paludirubra</name>
    <dbReference type="NCBI Taxonomy" id="2499159"/>
    <lineage>
        <taxon>Bacteria</taxon>
        <taxon>Pseudomonadati</taxon>
        <taxon>Bdellovibrionota</taxon>
        <taxon>Oligoflexia</taxon>
        <taxon>Silvanigrellales</taxon>
        <taxon>Silvanigrellaceae</taxon>
        <taxon>Silvanigrella</taxon>
    </lineage>
</organism>
<evidence type="ECO:0000313" key="8">
    <source>
        <dbReference type="EMBL" id="KAB8038765.1"/>
    </source>
</evidence>
<dbReference type="OrthoDB" id="886570at2"/>
<evidence type="ECO:0000256" key="2">
    <source>
        <dbReference type="ARBA" id="ARBA00006679"/>
    </source>
</evidence>
<keyword evidence="6 7" id="KW-0472">Membrane</keyword>
<evidence type="ECO:0000256" key="5">
    <source>
        <dbReference type="ARBA" id="ARBA00022989"/>
    </source>
</evidence>
<dbReference type="InterPro" id="IPR051907">
    <property type="entry name" value="DoxX-like_oxidoreductase"/>
</dbReference>
<feature type="transmembrane region" description="Helical" evidence="7">
    <location>
        <begin position="82"/>
        <end position="103"/>
    </location>
</feature>
<dbReference type="AlphaFoldDB" id="A0A6N6VXJ6"/>
<evidence type="ECO:0000256" key="7">
    <source>
        <dbReference type="SAM" id="Phobius"/>
    </source>
</evidence>
<dbReference type="PANTHER" id="PTHR33452:SF1">
    <property type="entry name" value="INNER MEMBRANE PROTEIN YPHA-RELATED"/>
    <property type="match status" value="1"/>
</dbReference>
<evidence type="ECO:0000256" key="3">
    <source>
        <dbReference type="ARBA" id="ARBA00022475"/>
    </source>
</evidence>
<dbReference type="Pfam" id="PF07681">
    <property type="entry name" value="DoxX"/>
    <property type="match status" value="1"/>
</dbReference>
<name>A0A6N6VXJ6_9BACT</name>
<protein>
    <submittedName>
        <fullName evidence="8">DoxX family membrane protein</fullName>
    </submittedName>
</protein>
<proteinExistence type="inferred from homology"/>
<feature type="transmembrane region" description="Helical" evidence="7">
    <location>
        <begin position="53"/>
        <end position="75"/>
    </location>
</feature>
<comment type="similarity">
    <text evidence="2">Belongs to the DoxX family.</text>
</comment>
<dbReference type="PANTHER" id="PTHR33452">
    <property type="entry name" value="OXIDOREDUCTASE CATD-RELATED"/>
    <property type="match status" value="1"/>
</dbReference>
<keyword evidence="9" id="KW-1185">Reference proteome</keyword>
<comment type="subcellular location">
    <subcellularLocation>
        <location evidence="1">Cell membrane</location>
        <topology evidence="1">Multi-pass membrane protein</topology>
    </subcellularLocation>
</comment>
<keyword evidence="3" id="KW-1003">Cell membrane</keyword>
<evidence type="ECO:0000313" key="9">
    <source>
        <dbReference type="Proteomes" id="UP000437748"/>
    </source>
</evidence>
<keyword evidence="4 7" id="KW-0812">Transmembrane</keyword>
<gene>
    <name evidence="8" type="ORF">GCL60_07835</name>
</gene>
<evidence type="ECO:0000256" key="6">
    <source>
        <dbReference type="ARBA" id="ARBA00023136"/>
    </source>
</evidence>
<feature type="transmembrane region" description="Helical" evidence="7">
    <location>
        <begin position="12"/>
        <end position="33"/>
    </location>
</feature>
<feature type="transmembrane region" description="Helical" evidence="7">
    <location>
        <begin position="115"/>
        <end position="133"/>
    </location>
</feature>
<dbReference type="RefSeq" id="WP_153420076.1">
    <property type="nucleotide sequence ID" value="NZ_WFLM01000003.1"/>
</dbReference>
<dbReference type="GO" id="GO:0005886">
    <property type="term" value="C:plasma membrane"/>
    <property type="evidence" value="ECO:0007669"/>
    <property type="project" value="UniProtKB-SubCell"/>
</dbReference>
<accession>A0A6N6VXJ6</accession>
<reference evidence="8 9" key="1">
    <citation type="submission" date="2019-10" db="EMBL/GenBank/DDBJ databases">
        <title>New species of Slilvanegrellaceae.</title>
        <authorList>
            <person name="Pitt A."/>
            <person name="Hahn M.W."/>
        </authorList>
    </citation>
    <scope>NUCLEOTIDE SEQUENCE [LARGE SCALE GENOMIC DNA]</scope>
    <source>
        <strain evidence="8 9">SP-Ram-0.45-NSY-1</strain>
    </source>
</reference>
<sequence length="141" mass="15542">MKNKFLAVNSIGTPADLTLLLIRIVFGYAFIIHGWSKILNPFHWMGADAQVPAFFQALAAISEFGGGIALILGLLTRLSSLGLFFTMIVAVYSHIFIYGHAFISREDGSYELPVIYVLLSLLFIVIGPGKFSLDKKIFGKK</sequence>
<evidence type="ECO:0000256" key="1">
    <source>
        <dbReference type="ARBA" id="ARBA00004651"/>
    </source>
</evidence>